<dbReference type="EMBL" id="JAYMYS010000005">
    <property type="protein sequence ID" value="KAK7393714.1"/>
    <property type="molecule type" value="Genomic_DNA"/>
</dbReference>
<keyword evidence="1" id="KW-0863">Zinc-finger</keyword>
<protein>
    <recommendedName>
        <fullName evidence="2">C2H2-type domain-containing protein</fullName>
    </recommendedName>
</protein>
<dbReference type="PROSITE" id="PS50157">
    <property type="entry name" value="ZINC_FINGER_C2H2_2"/>
    <property type="match status" value="1"/>
</dbReference>
<comment type="caution">
    <text evidence="3">The sequence shown here is derived from an EMBL/GenBank/DDBJ whole genome shotgun (WGS) entry which is preliminary data.</text>
</comment>
<dbReference type="PROSITE" id="PS00028">
    <property type="entry name" value="ZINC_FINGER_C2H2_1"/>
    <property type="match status" value="1"/>
</dbReference>
<name>A0AAN9XIU8_PSOTE</name>
<keyword evidence="4" id="KW-1185">Reference proteome</keyword>
<dbReference type="AlphaFoldDB" id="A0AAN9XIU8"/>
<proteinExistence type="predicted"/>
<dbReference type="SUPFAM" id="SSF57667">
    <property type="entry name" value="beta-beta-alpha zinc fingers"/>
    <property type="match status" value="1"/>
</dbReference>
<reference evidence="3 4" key="1">
    <citation type="submission" date="2024-01" db="EMBL/GenBank/DDBJ databases">
        <title>The genomes of 5 underutilized Papilionoideae crops provide insights into root nodulation and disease resistanc.</title>
        <authorList>
            <person name="Jiang F."/>
        </authorList>
    </citation>
    <scope>NUCLEOTIDE SEQUENCE [LARGE SCALE GENOMIC DNA]</scope>
    <source>
        <strain evidence="3">DUOXIRENSHENG_FW03</strain>
        <tissue evidence="3">Leaves</tissue>
    </source>
</reference>
<dbReference type="GO" id="GO:0008270">
    <property type="term" value="F:zinc ion binding"/>
    <property type="evidence" value="ECO:0007669"/>
    <property type="project" value="UniProtKB-KW"/>
</dbReference>
<sequence>MANNFYNNGQFPEHYSPGPNGCRLCNKVFTNTQALLTHIESHMAQEEFAIRRLYSSPQHVNSQMQLGSHQFPPQRIMGDGRVFQAQSQLPMGMPQPIRRNPFFNASQIGPSSVPIRQMQHQHPSQVFPYVGRINDDGSKAYISNLEKPIKKIDFVDLVNVDDDNNSEVEAALDLDLKL</sequence>
<evidence type="ECO:0000256" key="1">
    <source>
        <dbReference type="PROSITE-ProRule" id="PRU00042"/>
    </source>
</evidence>
<dbReference type="Proteomes" id="UP001386955">
    <property type="component" value="Unassembled WGS sequence"/>
</dbReference>
<organism evidence="3 4">
    <name type="scientific">Psophocarpus tetragonolobus</name>
    <name type="common">Winged bean</name>
    <name type="synonym">Dolichos tetragonolobus</name>
    <dbReference type="NCBI Taxonomy" id="3891"/>
    <lineage>
        <taxon>Eukaryota</taxon>
        <taxon>Viridiplantae</taxon>
        <taxon>Streptophyta</taxon>
        <taxon>Embryophyta</taxon>
        <taxon>Tracheophyta</taxon>
        <taxon>Spermatophyta</taxon>
        <taxon>Magnoliopsida</taxon>
        <taxon>eudicotyledons</taxon>
        <taxon>Gunneridae</taxon>
        <taxon>Pentapetalae</taxon>
        <taxon>rosids</taxon>
        <taxon>fabids</taxon>
        <taxon>Fabales</taxon>
        <taxon>Fabaceae</taxon>
        <taxon>Papilionoideae</taxon>
        <taxon>50 kb inversion clade</taxon>
        <taxon>NPAAA clade</taxon>
        <taxon>indigoferoid/millettioid clade</taxon>
        <taxon>Phaseoleae</taxon>
        <taxon>Psophocarpus</taxon>
    </lineage>
</organism>
<feature type="domain" description="C2H2-type" evidence="2">
    <location>
        <begin position="20"/>
        <end position="47"/>
    </location>
</feature>
<gene>
    <name evidence="3" type="ORF">VNO78_22278</name>
</gene>
<dbReference type="InterPro" id="IPR036236">
    <property type="entry name" value="Znf_C2H2_sf"/>
</dbReference>
<evidence type="ECO:0000259" key="2">
    <source>
        <dbReference type="PROSITE" id="PS50157"/>
    </source>
</evidence>
<keyword evidence="1" id="KW-0479">Metal-binding</keyword>
<accession>A0AAN9XIU8</accession>
<dbReference type="InterPro" id="IPR013087">
    <property type="entry name" value="Znf_C2H2_type"/>
</dbReference>
<keyword evidence="1" id="KW-0862">Zinc</keyword>
<evidence type="ECO:0000313" key="3">
    <source>
        <dbReference type="EMBL" id="KAK7393714.1"/>
    </source>
</evidence>
<evidence type="ECO:0000313" key="4">
    <source>
        <dbReference type="Proteomes" id="UP001386955"/>
    </source>
</evidence>